<dbReference type="STRING" id="10195.A0A3M7SX13"/>
<organism evidence="7 8">
    <name type="scientific">Brachionus plicatilis</name>
    <name type="common">Marine rotifer</name>
    <name type="synonym">Brachionus muelleri</name>
    <dbReference type="NCBI Taxonomy" id="10195"/>
    <lineage>
        <taxon>Eukaryota</taxon>
        <taxon>Metazoa</taxon>
        <taxon>Spiralia</taxon>
        <taxon>Gnathifera</taxon>
        <taxon>Rotifera</taxon>
        <taxon>Eurotatoria</taxon>
        <taxon>Monogononta</taxon>
        <taxon>Pseudotrocha</taxon>
        <taxon>Ploima</taxon>
        <taxon>Brachionidae</taxon>
        <taxon>Brachionus</taxon>
    </lineage>
</organism>
<evidence type="ECO:0000256" key="4">
    <source>
        <dbReference type="SAM" id="MobiDB-lite"/>
    </source>
</evidence>
<dbReference type="Proteomes" id="UP000276133">
    <property type="component" value="Unassembled WGS sequence"/>
</dbReference>
<dbReference type="InterPro" id="IPR036997">
    <property type="entry name" value="PA28_C_sf"/>
</dbReference>
<dbReference type="EMBL" id="REGN01000657">
    <property type="protein sequence ID" value="RNA40225.1"/>
    <property type="molecule type" value="Genomic_DNA"/>
</dbReference>
<dbReference type="InterPro" id="IPR003185">
    <property type="entry name" value="Proteasome_activ_PA28_N"/>
</dbReference>
<comment type="function">
    <text evidence="3">Implicated in immunoproteasome assembly and required for efficient antigen processing. The PA28 activator complex enhances the generation of class I binding peptides by altering the cleavage pattern of the proteasome.</text>
</comment>
<dbReference type="GO" id="GO:0008537">
    <property type="term" value="C:proteasome activator complex"/>
    <property type="evidence" value="ECO:0007669"/>
    <property type="project" value="InterPro"/>
</dbReference>
<keyword evidence="8" id="KW-1185">Reference proteome</keyword>
<dbReference type="Pfam" id="PF02251">
    <property type="entry name" value="PA28_N"/>
    <property type="match status" value="1"/>
</dbReference>
<dbReference type="OrthoDB" id="6591885at2759"/>
<evidence type="ECO:0000259" key="5">
    <source>
        <dbReference type="Pfam" id="PF02251"/>
    </source>
</evidence>
<dbReference type="Gene3D" id="1.20.120.180">
    <property type="entry name" value="Proteasome activator pa28, C-terminal domain"/>
    <property type="match status" value="1"/>
</dbReference>
<evidence type="ECO:0000256" key="2">
    <source>
        <dbReference type="ARBA" id="ARBA00022942"/>
    </source>
</evidence>
<dbReference type="Gene3D" id="1.20.5.120">
    <property type="entry name" value="Proteasome activator pa28, N-terminal domain"/>
    <property type="match status" value="1"/>
</dbReference>
<feature type="domain" description="Proteasome activator PA28 C-terminal" evidence="6">
    <location>
        <begin position="119"/>
        <end position="261"/>
    </location>
</feature>
<evidence type="ECO:0000256" key="1">
    <source>
        <dbReference type="ARBA" id="ARBA00005883"/>
    </source>
</evidence>
<dbReference type="GO" id="GO:2000045">
    <property type="term" value="P:regulation of G1/S transition of mitotic cell cycle"/>
    <property type="evidence" value="ECO:0007669"/>
    <property type="project" value="TreeGrafter"/>
</dbReference>
<feature type="region of interest" description="Disordered" evidence="4">
    <location>
        <begin position="80"/>
        <end position="99"/>
    </location>
</feature>
<evidence type="ECO:0000259" key="6">
    <source>
        <dbReference type="Pfam" id="PF02252"/>
    </source>
</evidence>
<dbReference type="GO" id="GO:0005737">
    <property type="term" value="C:cytoplasm"/>
    <property type="evidence" value="ECO:0007669"/>
    <property type="project" value="TreeGrafter"/>
</dbReference>
<dbReference type="PANTHER" id="PTHR10660">
    <property type="entry name" value="PROTEASOME REGULATOR PA28"/>
    <property type="match status" value="1"/>
</dbReference>
<sequence length="265" mass="30347">MSAKSTYADKNMEAYVERIKTNAEHLAKDIFPKKALELDELVNGSTLDTANLSKVSDSADFPKPEDFILASAGLEKSDLNQKENVDESMQSKKRKYDHLSKSETEISGTKVILFPGGAIKSNQTIIDLLKHIKPYVIHFLDSSAMLKLWIQILIPQIEDFKAELSLQIQEESLAEIRAIESEVATYLDHIYKYYAVRGKLVAKFAKYPHVHDYKQSILELDEKMFMTARLIALELRNHYTSVHDILIKNLEKIKKPRSDHTISMY</sequence>
<dbReference type="FunFam" id="1.20.120.180:FF:000002">
    <property type="entry name" value="Proteasome activator complex subunit 1"/>
    <property type="match status" value="1"/>
</dbReference>
<feature type="domain" description="Proteasome activator PA28 N-terminal" evidence="5">
    <location>
        <begin position="9"/>
        <end position="65"/>
    </location>
</feature>
<dbReference type="PANTHER" id="PTHR10660:SF2">
    <property type="entry name" value="LD45860P"/>
    <property type="match status" value="1"/>
</dbReference>
<protein>
    <submittedName>
        <fullName evidence="7">Proteasome activator complex subunit 3 isoform X1</fullName>
    </submittedName>
</protein>
<reference evidence="7 8" key="1">
    <citation type="journal article" date="2018" name="Sci. Rep.">
        <title>Genomic signatures of local adaptation to the degree of environmental predictability in rotifers.</title>
        <authorList>
            <person name="Franch-Gras L."/>
            <person name="Hahn C."/>
            <person name="Garcia-Roger E.M."/>
            <person name="Carmona M.J."/>
            <person name="Serra M."/>
            <person name="Gomez A."/>
        </authorList>
    </citation>
    <scope>NUCLEOTIDE SEQUENCE [LARGE SCALE GENOMIC DNA]</scope>
    <source>
        <strain evidence="7">HYR1</strain>
    </source>
</reference>
<dbReference type="InterPro" id="IPR003186">
    <property type="entry name" value="PA28_C"/>
</dbReference>
<dbReference type="Pfam" id="PF02252">
    <property type="entry name" value="PA28_C"/>
    <property type="match status" value="1"/>
</dbReference>
<dbReference type="InterPro" id="IPR036996">
    <property type="entry name" value="PA28_N_sf"/>
</dbReference>
<dbReference type="InterPro" id="IPR036252">
    <property type="entry name" value="Proteasome_activ_sf"/>
</dbReference>
<evidence type="ECO:0000313" key="7">
    <source>
        <dbReference type="EMBL" id="RNA40225.1"/>
    </source>
</evidence>
<comment type="similarity">
    <text evidence="1">Belongs to the PA28 family.</text>
</comment>
<gene>
    <name evidence="7" type="ORF">BpHYR1_016368</name>
</gene>
<dbReference type="AlphaFoldDB" id="A0A3M7SX13"/>
<dbReference type="InterPro" id="IPR009077">
    <property type="entry name" value="Proteasome_activ_PA28"/>
</dbReference>
<accession>A0A3M7SX13</accession>
<dbReference type="GO" id="GO:0005654">
    <property type="term" value="C:nucleoplasm"/>
    <property type="evidence" value="ECO:0007669"/>
    <property type="project" value="TreeGrafter"/>
</dbReference>
<dbReference type="SUPFAM" id="SSF47216">
    <property type="entry name" value="Proteasome activator"/>
    <property type="match status" value="1"/>
</dbReference>
<evidence type="ECO:0000256" key="3">
    <source>
        <dbReference type="ARBA" id="ARBA00037467"/>
    </source>
</evidence>
<evidence type="ECO:0000313" key="8">
    <source>
        <dbReference type="Proteomes" id="UP000276133"/>
    </source>
</evidence>
<name>A0A3M7SX13_BRAPC</name>
<keyword evidence="2 7" id="KW-0647">Proteasome</keyword>
<dbReference type="GO" id="GO:0061133">
    <property type="term" value="F:endopeptidase activator activity"/>
    <property type="evidence" value="ECO:0007669"/>
    <property type="project" value="TreeGrafter"/>
</dbReference>
<dbReference type="GO" id="GO:0061136">
    <property type="term" value="P:regulation of proteasomal protein catabolic process"/>
    <property type="evidence" value="ECO:0007669"/>
    <property type="project" value="TreeGrafter"/>
</dbReference>
<comment type="caution">
    <text evidence="7">The sequence shown here is derived from an EMBL/GenBank/DDBJ whole genome shotgun (WGS) entry which is preliminary data.</text>
</comment>
<proteinExistence type="inferred from homology"/>